<protein>
    <submittedName>
        <fullName evidence="2">Uncharacterized protein</fullName>
    </submittedName>
</protein>
<dbReference type="AlphaFoldDB" id="A0A372G3H6"/>
<sequence>MPERGRLKTPAATAEATVLAAGPRAAPSAAGAPPPPVTSVHDGDVPPAHHARLYRHHRPGTSWPVIDEGHLLAPRP</sequence>
<organism evidence="2 3">
    <name type="scientific">Micromonospora craniellae</name>
    <dbReference type="NCBI Taxonomy" id="2294034"/>
    <lineage>
        <taxon>Bacteria</taxon>
        <taxon>Bacillati</taxon>
        <taxon>Actinomycetota</taxon>
        <taxon>Actinomycetes</taxon>
        <taxon>Micromonosporales</taxon>
        <taxon>Micromonosporaceae</taxon>
        <taxon>Micromonospora</taxon>
    </lineage>
</organism>
<comment type="caution">
    <text evidence="2">The sequence shown here is derived from an EMBL/GenBank/DDBJ whole genome shotgun (WGS) entry which is preliminary data.</text>
</comment>
<keyword evidence="3" id="KW-1185">Reference proteome</keyword>
<dbReference type="Proteomes" id="UP000262621">
    <property type="component" value="Unassembled WGS sequence"/>
</dbReference>
<feature type="region of interest" description="Disordered" evidence="1">
    <location>
        <begin position="19"/>
        <end position="76"/>
    </location>
</feature>
<feature type="compositionally biased region" description="Basic residues" evidence="1">
    <location>
        <begin position="49"/>
        <end position="59"/>
    </location>
</feature>
<accession>A0A372G3H6</accession>
<name>A0A372G3H6_9ACTN</name>
<proteinExistence type="predicted"/>
<gene>
    <name evidence="2" type="ORF">D0Q02_06150</name>
</gene>
<evidence type="ECO:0000313" key="3">
    <source>
        <dbReference type="Proteomes" id="UP000262621"/>
    </source>
</evidence>
<evidence type="ECO:0000313" key="2">
    <source>
        <dbReference type="EMBL" id="RFS47553.1"/>
    </source>
</evidence>
<reference evidence="2 3" key="1">
    <citation type="submission" date="2018-08" db="EMBL/GenBank/DDBJ databases">
        <title>Verrucosispora craniellae sp. nov., isolated from a marine sponge in the South China Sea.</title>
        <authorList>
            <person name="Li L."/>
            <person name="Lin H.W."/>
        </authorList>
    </citation>
    <scope>NUCLEOTIDE SEQUENCE [LARGE SCALE GENOMIC DNA]</scope>
    <source>
        <strain evidence="2 3">LHW63014</strain>
    </source>
</reference>
<feature type="compositionally biased region" description="Low complexity" evidence="1">
    <location>
        <begin position="19"/>
        <end position="31"/>
    </location>
</feature>
<evidence type="ECO:0000256" key="1">
    <source>
        <dbReference type="SAM" id="MobiDB-lite"/>
    </source>
</evidence>
<dbReference type="EMBL" id="QVFU01000003">
    <property type="protein sequence ID" value="RFS47553.1"/>
    <property type="molecule type" value="Genomic_DNA"/>
</dbReference>